<reference evidence="2" key="1">
    <citation type="submission" date="2024-06" db="EMBL/GenBank/DDBJ databases">
        <authorList>
            <consortium name="consrtm"/>
            <person name="Uemura M."/>
            <person name="Terahara T."/>
        </authorList>
    </citation>
    <scope>NUCLEOTIDE SEQUENCE</scope>
    <source>
        <strain evidence="2">KM77-8</strain>
    </source>
</reference>
<evidence type="ECO:0000313" key="2">
    <source>
        <dbReference type="EMBL" id="BFO22483.1"/>
    </source>
</evidence>
<organism evidence="2">
    <name type="scientific">Streptomyces haneummycinicus</name>
    <dbReference type="NCBI Taxonomy" id="3074435"/>
    <lineage>
        <taxon>Bacteria</taxon>
        <taxon>Bacillati</taxon>
        <taxon>Actinomycetota</taxon>
        <taxon>Actinomycetes</taxon>
        <taxon>Kitasatosporales</taxon>
        <taxon>Streptomycetaceae</taxon>
        <taxon>Streptomyces</taxon>
    </lineage>
</organism>
<reference evidence="2" key="2">
    <citation type="submission" date="2024-07" db="EMBL/GenBank/DDBJ databases">
        <title>Streptomyces haneummycinica sp. nov., a new antibiotic-producing actinobacterium isolated from marine sediment.</title>
        <authorList>
            <person name="Uemura M."/>
            <person name="Hamada M."/>
            <person name="Hirano S."/>
            <person name="Kobayashi K."/>
            <person name="Ohshiro T."/>
            <person name="Kobayashi T."/>
            <person name="Terahara T."/>
        </authorList>
    </citation>
    <scope>NUCLEOTIDE SEQUENCE</scope>
    <source>
        <strain evidence="2">KM77-8</strain>
    </source>
</reference>
<proteinExistence type="predicted"/>
<protein>
    <submittedName>
        <fullName evidence="2">Uncharacterized protein</fullName>
    </submittedName>
</protein>
<gene>
    <name evidence="2" type="ORF">SHKM778_88710</name>
</gene>
<dbReference type="EMBL" id="AP035768">
    <property type="protein sequence ID" value="BFO22483.1"/>
    <property type="molecule type" value="Genomic_DNA"/>
</dbReference>
<name>A0AAT9HY94_9ACTN</name>
<evidence type="ECO:0000256" key="1">
    <source>
        <dbReference type="SAM" id="MobiDB-lite"/>
    </source>
</evidence>
<dbReference type="AlphaFoldDB" id="A0AAT9HY94"/>
<feature type="region of interest" description="Disordered" evidence="1">
    <location>
        <begin position="1"/>
        <end position="42"/>
    </location>
</feature>
<sequence>MGQYVPGDGQAAGLRDQLPEPLDGQLVREPPPGLVGTDPHTDVGVPALVAAAGTGDQAEGRVSWARWEAVRGAGFRYAGEFGGVLRCVHGDTASVMEDGHMVDGALGDVHILEDSIGEPLPGDASTWKPG</sequence>
<accession>A0AAT9HY94</accession>